<feature type="transmembrane region" description="Helical" evidence="1">
    <location>
        <begin position="64"/>
        <end position="82"/>
    </location>
</feature>
<evidence type="ECO:0000256" key="1">
    <source>
        <dbReference type="SAM" id="Phobius"/>
    </source>
</evidence>
<keyword evidence="1" id="KW-0812">Transmembrane</keyword>
<feature type="transmembrane region" description="Helical" evidence="1">
    <location>
        <begin position="88"/>
        <end position="109"/>
    </location>
</feature>
<evidence type="ECO:0000313" key="2">
    <source>
        <dbReference type="EnsemblMetazoa" id="AMEM010645-PA"/>
    </source>
</evidence>
<keyword evidence="3" id="KW-1185">Reference proteome</keyword>
<organism evidence="2 3">
    <name type="scientific">Anopheles merus</name>
    <name type="common">Mosquito</name>
    <dbReference type="NCBI Taxonomy" id="30066"/>
    <lineage>
        <taxon>Eukaryota</taxon>
        <taxon>Metazoa</taxon>
        <taxon>Ecdysozoa</taxon>
        <taxon>Arthropoda</taxon>
        <taxon>Hexapoda</taxon>
        <taxon>Insecta</taxon>
        <taxon>Pterygota</taxon>
        <taxon>Neoptera</taxon>
        <taxon>Endopterygota</taxon>
        <taxon>Diptera</taxon>
        <taxon>Nematocera</taxon>
        <taxon>Culicoidea</taxon>
        <taxon>Culicidae</taxon>
        <taxon>Anophelinae</taxon>
        <taxon>Anopheles</taxon>
    </lineage>
</organism>
<sequence length="203" mass="21035">MPPSPLAASLSATGFSWLSPVLSASPAAPSSSTGRSRLVTLPLVPPLFAGLAVFLPLPCPIMMFGVIAPLLLLVAILLPLTVPLPVSIALPLAITLVITAALIVAPFLATLPMMMVTLVSSPPAVLVHRLVALVLLRGLMYADLLVPLMFTAAASRTGASVRSFVPLRRLGTFRSVPSAIRTIPIGPILTCPGRGRTLAVART</sequence>
<accession>A0A182V8G5</accession>
<keyword evidence="1" id="KW-1133">Transmembrane helix</keyword>
<dbReference type="EnsemblMetazoa" id="AMEM010645-RA">
    <property type="protein sequence ID" value="AMEM010645-PA"/>
    <property type="gene ID" value="AMEM010645"/>
</dbReference>
<dbReference type="AlphaFoldDB" id="A0A182V8G5"/>
<name>A0A182V8G5_ANOME</name>
<dbReference type="VEuPathDB" id="VectorBase:AMEM010645"/>
<proteinExistence type="predicted"/>
<keyword evidence="1" id="KW-0472">Membrane</keyword>
<dbReference type="Proteomes" id="UP000075903">
    <property type="component" value="Unassembled WGS sequence"/>
</dbReference>
<protein>
    <submittedName>
        <fullName evidence="2">Uncharacterized protein</fullName>
    </submittedName>
</protein>
<reference evidence="2" key="1">
    <citation type="submission" date="2020-05" db="UniProtKB">
        <authorList>
            <consortium name="EnsemblMetazoa"/>
        </authorList>
    </citation>
    <scope>IDENTIFICATION</scope>
    <source>
        <strain evidence="2">MAF</strain>
    </source>
</reference>
<feature type="transmembrane region" description="Helical" evidence="1">
    <location>
        <begin position="130"/>
        <end position="150"/>
    </location>
</feature>
<evidence type="ECO:0000313" key="3">
    <source>
        <dbReference type="Proteomes" id="UP000075903"/>
    </source>
</evidence>